<name>A0A1M4YAW7_9LACT</name>
<evidence type="ECO:0000256" key="1">
    <source>
        <dbReference type="ARBA" id="ARBA00004141"/>
    </source>
</evidence>
<evidence type="ECO:0000256" key="7">
    <source>
        <dbReference type="ARBA" id="ARBA00022989"/>
    </source>
</evidence>
<dbReference type="Pfam" id="PF00119">
    <property type="entry name" value="ATP-synt_A"/>
    <property type="match status" value="1"/>
</dbReference>
<proteinExistence type="inferred from homology"/>
<evidence type="ECO:0000256" key="6">
    <source>
        <dbReference type="ARBA" id="ARBA00022781"/>
    </source>
</evidence>
<evidence type="ECO:0000313" key="12">
    <source>
        <dbReference type="EMBL" id="SHF02736.1"/>
    </source>
</evidence>
<reference evidence="12 13" key="1">
    <citation type="submission" date="2016-11" db="EMBL/GenBank/DDBJ databases">
        <authorList>
            <person name="Jaros S."/>
            <person name="Januszkiewicz K."/>
            <person name="Wedrychowicz H."/>
        </authorList>
    </citation>
    <scope>NUCLEOTIDE SEQUENCE [LARGE SCALE GENOMIC DNA]</scope>
    <source>
        <strain evidence="12 13">DSM 15692</strain>
    </source>
</reference>
<dbReference type="CDD" id="cd00310">
    <property type="entry name" value="ATP-synt_Fo_a_6"/>
    <property type="match status" value="1"/>
</dbReference>
<dbReference type="InterPro" id="IPR023011">
    <property type="entry name" value="ATP_synth_F0_asu_AS"/>
</dbReference>
<keyword evidence="9 11" id="KW-0472">Membrane</keyword>
<keyword evidence="10 11" id="KW-0066">ATP synthesis</keyword>
<keyword evidence="11" id="KW-1003">Cell membrane</keyword>
<dbReference type="PANTHER" id="PTHR42823">
    <property type="entry name" value="ATP SYNTHASE SUBUNIT A, CHLOROPLASTIC"/>
    <property type="match status" value="1"/>
</dbReference>
<dbReference type="SUPFAM" id="SSF81336">
    <property type="entry name" value="F1F0 ATP synthase subunit A"/>
    <property type="match status" value="1"/>
</dbReference>
<evidence type="ECO:0000256" key="2">
    <source>
        <dbReference type="ARBA" id="ARBA00006810"/>
    </source>
</evidence>
<dbReference type="PRINTS" id="PR00123">
    <property type="entry name" value="ATPASEA"/>
</dbReference>
<feature type="transmembrane region" description="Helical" evidence="11">
    <location>
        <begin position="176"/>
        <end position="198"/>
    </location>
</feature>
<keyword evidence="3 11" id="KW-0813">Transport</keyword>
<dbReference type="GO" id="GO:0045259">
    <property type="term" value="C:proton-transporting ATP synthase complex"/>
    <property type="evidence" value="ECO:0007669"/>
    <property type="project" value="UniProtKB-KW"/>
</dbReference>
<dbReference type="HAMAP" id="MF_01393">
    <property type="entry name" value="ATP_synth_a_bact"/>
    <property type="match status" value="1"/>
</dbReference>
<dbReference type="InterPro" id="IPR035908">
    <property type="entry name" value="F0_ATP_A_sf"/>
</dbReference>
<feature type="transmembrane region" description="Helical" evidence="11">
    <location>
        <begin position="6"/>
        <end position="23"/>
    </location>
</feature>
<comment type="function">
    <text evidence="11">Key component of the proton channel; it plays a direct role in the translocation of protons across the membrane.</text>
</comment>
<keyword evidence="13" id="KW-1185">Reference proteome</keyword>
<feature type="transmembrane region" description="Helical" evidence="11">
    <location>
        <begin position="126"/>
        <end position="146"/>
    </location>
</feature>
<dbReference type="EMBL" id="FQUF01000027">
    <property type="protein sequence ID" value="SHF02736.1"/>
    <property type="molecule type" value="Genomic_DNA"/>
</dbReference>
<feature type="transmembrane region" description="Helical" evidence="11">
    <location>
        <begin position="95"/>
        <end position="114"/>
    </location>
</feature>
<comment type="similarity">
    <text evidence="2 11">Belongs to the ATPase A chain family.</text>
</comment>
<dbReference type="GO" id="GO:0005886">
    <property type="term" value="C:plasma membrane"/>
    <property type="evidence" value="ECO:0007669"/>
    <property type="project" value="UniProtKB-SubCell"/>
</dbReference>
<sequence length="227" mass="25214">MFQIEQVSILIVTIFLAVSFWLINKQLQTLQGKQKPNRIAAGVVKLVSWINQYTIDAMGEEYGRKFSAYIGTVFIYILVSNISGLFGLSAPTSNYSVTLSFAAITWIFIQGVSIKTNGFKGYLKSFLDPFAFFLIPNIFGQIAPLLSLSLRLFGNVVAGSTIMSLLYMFTGWVSQFVPVIGGFNFFGVIVAPVLHLYFDLFSGFLQSFLFISLTIIFIGVETPQENG</sequence>
<evidence type="ECO:0000256" key="11">
    <source>
        <dbReference type="HAMAP-Rule" id="MF_01393"/>
    </source>
</evidence>
<dbReference type="PANTHER" id="PTHR42823:SF3">
    <property type="entry name" value="ATP SYNTHASE SUBUNIT A, CHLOROPLASTIC"/>
    <property type="match status" value="1"/>
</dbReference>
<keyword evidence="4 11" id="KW-0138">CF(0)</keyword>
<evidence type="ECO:0000256" key="3">
    <source>
        <dbReference type="ARBA" id="ARBA00022448"/>
    </source>
</evidence>
<dbReference type="OrthoDB" id="9789241at2"/>
<evidence type="ECO:0000313" key="13">
    <source>
        <dbReference type="Proteomes" id="UP000184128"/>
    </source>
</evidence>
<evidence type="ECO:0000256" key="9">
    <source>
        <dbReference type="ARBA" id="ARBA00023136"/>
    </source>
</evidence>
<gene>
    <name evidence="11" type="primary">atpB</name>
    <name evidence="12" type="ORF">SAMN02745249_01647</name>
</gene>
<feature type="transmembrane region" description="Helical" evidence="11">
    <location>
        <begin position="204"/>
        <end position="220"/>
    </location>
</feature>
<dbReference type="RefSeq" id="WP_073298379.1">
    <property type="nucleotide sequence ID" value="NZ_FQUF01000027.1"/>
</dbReference>
<dbReference type="Proteomes" id="UP000184128">
    <property type="component" value="Unassembled WGS sequence"/>
</dbReference>
<comment type="subcellular location">
    <subcellularLocation>
        <location evidence="11">Cell membrane</location>
        <topology evidence="11">Multi-pass membrane protein</topology>
    </subcellularLocation>
    <subcellularLocation>
        <location evidence="1">Membrane</location>
        <topology evidence="1">Multi-pass membrane protein</topology>
    </subcellularLocation>
</comment>
<feature type="transmembrane region" description="Helical" evidence="11">
    <location>
        <begin position="68"/>
        <end position="89"/>
    </location>
</feature>
<dbReference type="GO" id="GO:0046933">
    <property type="term" value="F:proton-transporting ATP synthase activity, rotational mechanism"/>
    <property type="evidence" value="ECO:0007669"/>
    <property type="project" value="UniProtKB-UniRule"/>
</dbReference>
<accession>A0A1M4YAW7</accession>
<dbReference type="Gene3D" id="1.20.120.220">
    <property type="entry name" value="ATP synthase, F0 complex, subunit A"/>
    <property type="match status" value="1"/>
</dbReference>
<keyword evidence="8 11" id="KW-0406">Ion transport</keyword>
<keyword evidence="6 11" id="KW-0375">Hydrogen ion transport</keyword>
<dbReference type="InterPro" id="IPR000568">
    <property type="entry name" value="ATP_synth_F0_asu"/>
</dbReference>
<feature type="transmembrane region" description="Helical" evidence="11">
    <location>
        <begin position="152"/>
        <end position="169"/>
    </location>
</feature>
<dbReference type="AlphaFoldDB" id="A0A1M4YAW7"/>
<keyword evidence="7 11" id="KW-1133">Transmembrane helix</keyword>
<dbReference type="PROSITE" id="PS00449">
    <property type="entry name" value="ATPASE_A"/>
    <property type="match status" value="1"/>
</dbReference>
<evidence type="ECO:0000256" key="5">
    <source>
        <dbReference type="ARBA" id="ARBA00022692"/>
    </source>
</evidence>
<evidence type="ECO:0000256" key="8">
    <source>
        <dbReference type="ARBA" id="ARBA00023065"/>
    </source>
</evidence>
<protein>
    <recommendedName>
        <fullName evidence="11">ATP synthase subunit a</fullName>
    </recommendedName>
    <alternativeName>
        <fullName evidence="11">ATP synthase F0 sector subunit a</fullName>
    </alternativeName>
    <alternativeName>
        <fullName evidence="11">F-ATPase subunit 6</fullName>
    </alternativeName>
</protein>
<keyword evidence="5 11" id="KW-0812">Transmembrane</keyword>
<evidence type="ECO:0000256" key="4">
    <source>
        <dbReference type="ARBA" id="ARBA00022547"/>
    </source>
</evidence>
<organism evidence="12 13">
    <name type="scientific">Atopostipes suicloacalis DSM 15692</name>
    <dbReference type="NCBI Taxonomy" id="1121025"/>
    <lineage>
        <taxon>Bacteria</taxon>
        <taxon>Bacillati</taxon>
        <taxon>Bacillota</taxon>
        <taxon>Bacilli</taxon>
        <taxon>Lactobacillales</taxon>
        <taxon>Carnobacteriaceae</taxon>
        <taxon>Atopostipes</taxon>
    </lineage>
</organism>
<evidence type="ECO:0000256" key="10">
    <source>
        <dbReference type="ARBA" id="ARBA00023310"/>
    </source>
</evidence>
<dbReference type="GO" id="GO:0042777">
    <property type="term" value="P:proton motive force-driven plasma membrane ATP synthesis"/>
    <property type="evidence" value="ECO:0007669"/>
    <property type="project" value="TreeGrafter"/>
</dbReference>
<dbReference type="InterPro" id="IPR045082">
    <property type="entry name" value="ATP_syn_F0_a_bact/chloroplast"/>
</dbReference>
<dbReference type="STRING" id="1121025.SAMN02745249_01647"/>